<accession>A0A5C6C1B3</accession>
<proteinExistence type="predicted"/>
<protein>
    <submittedName>
        <fullName evidence="1">Uncharacterized protein</fullName>
    </submittedName>
</protein>
<comment type="caution">
    <text evidence="1">The sequence shown here is derived from an EMBL/GenBank/DDBJ whole genome shotgun (WGS) entry which is preliminary data.</text>
</comment>
<gene>
    <name evidence="1" type="ORF">Poly21_00560</name>
</gene>
<dbReference type="AlphaFoldDB" id="A0A5C6C1B3"/>
<organism evidence="1 2">
    <name type="scientific">Allorhodopirellula heiligendammensis</name>
    <dbReference type="NCBI Taxonomy" id="2714739"/>
    <lineage>
        <taxon>Bacteria</taxon>
        <taxon>Pseudomonadati</taxon>
        <taxon>Planctomycetota</taxon>
        <taxon>Planctomycetia</taxon>
        <taxon>Pirellulales</taxon>
        <taxon>Pirellulaceae</taxon>
        <taxon>Allorhodopirellula</taxon>
    </lineage>
</organism>
<sequence>MPTAKITTTSLDSVVVEPLEIRSGRTTCLVFKPEIVQNSRDKEKTIRG</sequence>
<reference evidence="1 2" key="1">
    <citation type="journal article" date="2020" name="Antonie Van Leeuwenhoek">
        <title>Rhodopirellula heiligendammensis sp. nov., Rhodopirellula pilleata sp. nov., and Rhodopirellula solitaria sp. nov. isolated from natural or artificial marine surfaces in Northern Germany and California, USA, and emended description of the genus Rhodopirellula.</title>
        <authorList>
            <person name="Kallscheuer N."/>
            <person name="Wiegand S."/>
            <person name="Jogler M."/>
            <person name="Boedeker C."/>
            <person name="Peeters S.H."/>
            <person name="Rast P."/>
            <person name="Heuer A."/>
            <person name="Jetten M.S.M."/>
            <person name="Rohde M."/>
            <person name="Jogler C."/>
        </authorList>
    </citation>
    <scope>NUCLEOTIDE SEQUENCE [LARGE SCALE GENOMIC DNA]</scope>
    <source>
        <strain evidence="1 2">Poly21</strain>
    </source>
</reference>
<name>A0A5C6C1B3_9BACT</name>
<evidence type="ECO:0000313" key="1">
    <source>
        <dbReference type="EMBL" id="TWU17905.1"/>
    </source>
</evidence>
<keyword evidence="2" id="KW-1185">Reference proteome</keyword>
<dbReference type="Proteomes" id="UP000319908">
    <property type="component" value="Unassembled WGS sequence"/>
</dbReference>
<dbReference type="EMBL" id="SJPU01000001">
    <property type="protein sequence ID" value="TWU17905.1"/>
    <property type="molecule type" value="Genomic_DNA"/>
</dbReference>
<evidence type="ECO:0000313" key="2">
    <source>
        <dbReference type="Proteomes" id="UP000319908"/>
    </source>
</evidence>